<evidence type="ECO:0000256" key="2">
    <source>
        <dbReference type="ARBA" id="ARBA00010690"/>
    </source>
</evidence>
<dbReference type="EMBL" id="CP007806">
    <property type="protein sequence ID" value="AIG27599.1"/>
    <property type="molecule type" value="Genomic_DNA"/>
</dbReference>
<organism evidence="13 14">
    <name type="scientific">Brevibacillus laterosporus LMG 15441</name>
    <dbReference type="NCBI Taxonomy" id="1042163"/>
    <lineage>
        <taxon>Bacteria</taxon>
        <taxon>Bacillati</taxon>
        <taxon>Bacillota</taxon>
        <taxon>Bacilli</taxon>
        <taxon>Bacillales</taxon>
        <taxon>Paenibacillaceae</taxon>
        <taxon>Brevibacillus</taxon>
    </lineage>
</organism>
<dbReference type="PRINTS" id="PR00950">
    <property type="entry name" value="TYPE3IMSPROT"/>
</dbReference>
<keyword evidence="6 12" id="KW-0812">Transmembrane</keyword>
<dbReference type="GO" id="GO:0005886">
    <property type="term" value="C:plasma membrane"/>
    <property type="evidence" value="ECO:0007669"/>
    <property type="project" value="UniProtKB-SubCell"/>
</dbReference>
<feature type="transmembrane region" description="Helical" evidence="12">
    <location>
        <begin position="156"/>
        <end position="175"/>
    </location>
</feature>
<evidence type="ECO:0000256" key="9">
    <source>
        <dbReference type="ARBA" id="ARBA00022989"/>
    </source>
</evidence>
<dbReference type="PANTHER" id="PTHR30531">
    <property type="entry name" value="FLAGELLAR BIOSYNTHETIC PROTEIN FLHB"/>
    <property type="match status" value="1"/>
</dbReference>
<dbReference type="InterPro" id="IPR029025">
    <property type="entry name" value="T3SS_substrate_exporter_C"/>
</dbReference>
<dbReference type="GO" id="GO:0044780">
    <property type="term" value="P:bacterial-type flagellum assembly"/>
    <property type="evidence" value="ECO:0007669"/>
    <property type="project" value="InterPro"/>
</dbReference>
<dbReference type="SUPFAM" id="SSF160544">
    <property type="entry name" value="EscU C-terminal domain-like"/>
    <property type="match status" value="1"/>
</dbReference>
<keyword evidence="9 12" id="KW-1133">Transmembrane helix</keyword>
<name>A0A075R6Y2_BRELA</name>
<protein>
    <recommendedName>
        <fullName evidence="3 12">Flagellar biosynthetic protein FlhB</fullName>
    </recommendedName>
</protein>
<dbReference type="STRING" id="1042163.BRLA_c032870"/>
<feature type="transmembrane region" description="Helical" evidence="12">
    <location>
        <begin position="195"/>
        <end position="221"/>
    </location>
</feature>
<proteinExistence type="inferred from homology"/>
<keyword evidence="11 12" id="KW-1006">Bacterial flagellum protein export</keyword>
<accession>A0A075R6Y2</accession>
<evidence type="ECO:0000256" key="1">
    <source>
        <dbReference type="ARBA" id="ARBA00004651"/>
    </source>
</evidence>
<comment type="similarity">
    <text evidence="2 12">Belongs to the type III secretion exporter family.</text>
</comment>
<keyword evidence="13" id="KW-0969">Cilium</keyword>
<keyword evidence="4 12" id="KW-0813">Transport</keyword>
<dbReference type="InterPro" id="IPR006136">
    <property type="entry name" value="FlhB"/>
</dbReference>
<dbReference type="AlphaFoldDB" id="A0A075R6Y2"/>
<keyword evidence="5 12" id="KW-1003">Cell membrane</keyword>
<dbReference type="Gene3D" id="6.10.250.2080">
    <property type="match status" value="1"/>
</dbReference>
<keyword evidence="10 12" id="KW-0472">Membrane</keyword>
<keyword evidence="7 12" id="KW-1005">Bacterial flagellum biogenesis</keyword>
<keyword evidence="13" id="KW-0966">Cell projection</keyword>
<evidence type="ECO:0000256" key="10">
    <source>
        <dbReference type="ARBA" id="ARBA00023136"/>
    </source>
</evidence>
<dbReference type="eggNOG" id="COG1377">
    <property type="taxonomic scope" value="Bacteria"/>
</dbReference>
<keyword evidence="13" id="KW-0282">Flagellum</keyword>
<evidence type="ECO:0000313" key="13">
    <source>
        <dbReference type="EMBL" id="AIG27599.1"/>
    </source>
</evidence>
<gene>
    <name evidence="13" type="primary">flhB_1</name>
    <name evidence="12" type="synonym">flhB</name>
    <name evidence="13" type="ORF">BRLA_c032870</name>
</gene>
<dbReference type="Pfam" id="PF01312">
    <property type="entry name" value="Bac_export_2"/>
    <property type="match status" value="1"/>
</dbReference>
<dbReference type="KEGG" id="blr:BRLA_c032870"/>
<dbReference type="GO" id="GO:0009306">
    <property type="term" value="P:protein secretion"/>
    <property type="evidence" value="ECO:0007669"/>
    <property type="project" value="InterPro"/>
</dbReference>
<evidence type="ECO:0000256" key="12">
    <source>
        <dbReference type="RuleBase" id="RU364091"/>
    </source>
</evidence>
<dbReference type="PANTHER" id="PTHR30531:SF12">
    <property type="entry name" value="FLAGELLAR BIOSYNTHETIC PROTEIN FLHB"/>
    <property type="match status" value="1"/>
</dbReference>
<dbReference type="Gene3D" id="3.40.1690.10">
    <property type="entry name" value="secretion proteins EscU"/>
    <property type="match status" value="1"/>
</dbReference>
<dbReference type="HOGENOM" id="CLU_041013_1_2_9"/>
<evidence type="ECO:0000313" key="14">
    <source>
        <dbReference type="Proteomes" id="UP000005850"/>
    </source>
</evidence>
<evidence type="ECO:0000256" key="7">
    <source>
        <dbReference type="ARBA" id="ARBA00022795"/>
    </source>
</evidence>
<evidence type="ECO:0000256" key="8">
    <source>
        <dbReference type="ARBA" id="ARBA00022927"/>
    </source>
</evidence>
<dbReference type="NCBIfam" id="TIGR00328">
    <property type="entry name" value="flhB"/>
    <property type="match status" value="1"/>
</dbReference>
<keyword evidence="14" id="KW-1185">Reference proteome</keyword>
<reference evidence="13 14" key="1">
    <citation type="journal article" date="2011" name="J. Bacteriol.">
        <title>Genome sequence of Brevibacillus laterosporus LMG 15441, a pathogen of invertebrates.</title>
        <authorList>
            <person name="Djukic M."/>
            <person name="Poehlein A."/>
            <person name="Thurmer A."/>
            <person name="Daniel R."/>
        </authorList>
    </citation>
    <scope>NUCLEOTIDE SEQUENCE [LARGE SCALE GENOMIC DNA]</scope>
    <source>
        <strain evidence="13 14">LMG 15441</strain>
    </source>
</reference>
<keyword evidence="8 12" id="KW-0653">Protein transport</keyword>
<dbReference type="Proteomes" id="UP000005850">
    <property type="component" value="Chromosome"/>
</dbReference>
<comment type="function">
    <text evidence="12">Required for formation of the rod structure in the basal body of the flagellar apparatus. Together with FliI and FliH, may constitute the export apparatus of flagellin.</text>
</comment>
<sequence length="366" mass="41795">MSYPRFFVTVDLQFFNGEKTEKATPQKRQDSRKKGQVAKSSDLAPAFMISSVFFLLMIAGSWMLGIFEGILRESLGSYATWEVNAENLQVITLQVVKEAAKILGMVFGVCMLVALVVNYLQVGVLFSLEPIQFKLEKLNPIEGFKKIFSMRTLVELFKSILKITAGMIVVYMILWDIKDKIPRLSFSTIEAVLEFTGWQVVKLGISVGMLLVILGFLDYLYQRYEYEKNLRMSKQDIKDEHKKMEGDPLIKSKIKERQRQMAMRRMMQEVPNADVIITNPTHFAVAIKYDSAEMMAPTVIAKGQDFLALKIREIAKKNRVVTMENKPLARALYAKVEVGQTIPEELFKAVAEVLAYVYKLQGKVKR</sequence>
<dbReference type="RefSeq" id="WP_003336926.1">
    <property type="nucleotide sequence ID" value="NZ_CP007806.1"/>
</dbReference>
<dbReference type="FunFam" id="3.40.1690.10:FF:000001">
    <property type="entry name" value="Flagellar biosynthetic protein FlhB"/>
    <property type="match status" value="1"/>
</dbReference>
<evidence type="ECO:0000256" key="6">
    <source>
        <dbReference type="ARBA" id="ARBA00022692"/>
    </source>
</evidence>
<evidence type="ECO:0000256" key="4">
    <source>
        <dbReference type="ARBA" id="ARBA00022448"/>
    </source>
</evidence>
<evidence type="ECO:0000256" key="11">
    <source>
        <dbReference type="ARBA" id="ARBA00023225"/>
    </source>
</evidence>
<comment type="subcellular location">
    <subcellularLocation>
        <location evidence="1">Cell membrane</location>
        <topology evidence="1">Multi-pass membrane protein</topology>
    </subcellularLocation>
</comment>
<evidence type="ECO:0000256" key="5">
    <source>
        <dbReference type="ARBA" id="ARBA00022475"/>
    </source>
</evidence>
<dbReference type="InterPro" id="IPR006135">
    <property type="entry name" value="T3SS_substrate_exporter"/>
</dbReference>
<feature type="transmembrane region" description="Helical" evidence="12">
    <location>
        <begin position="102"/>
        <end position="128"/>
    </location>
</feature>
<evidence type="ECO:0000256" key="3">
    <source>
        <dbReference type="ARBA" id="ARBA00021622"/>
    </source>
</evidence>
<feature type="transmembrane region" description="Helical" evidence="12">
    <location>
        <begin position="43"/>
        <end position="67"/>
    </location>
</feature>